<evidence type="ECO:0000313" key="4">
    <source>
        <dbReference type="Proteomes" id="UP000756346"/>
    </source>
</evidence>
<comment type="caution">
    <text evidence="3">The sequence shown here is derived from an EMBL/GenBank/DDBJ whole genome shotgun (WGS) entry which is preliminary data.</text>
</comment>
<feature type="chain" id="PRO_5040335667" evidence="2">
    <location>
        <begin position="23"/>
        <end position="624"/>
    </location>
</feature>
<protein>
    <submittedName>
        <fullName evidence="3">Uncharacterized protein</fullName>
    </submittedName>
</protein>
<sequence>MRLRRANTSLLLGALVASLAEATPSTTLALGPTEAAAWYRAHDIFNAVHNAMRQWGSSLHHNGMSFFLARIPENVLLHHGNDSPDTPLGRPDWVAFEIEHAEQFARPRRRRPAADPAAGGYLHTYRTTKPMTFLYVDGMGAGKTAMGTLDLQDYVLRALENQSEHLHAEVHDHAPQHGHNGDDGLSELRRRGQVPARDGEEEPPRPSGPFDEVGRAADICSLCKEWGLQGAIRMEAGFEVIKCDFSDGFEQVQALQRPARSFPTPGQQPPGQDHPHAPFGSFGSLEYLRGISERYHGIGGGRVSIDYSSMVSAFFFPVDLSNPDPTRPDLPRLLNVTAPERKAIKTYLLDTIAKRHRKDSLLMPPSIDWQSISDMIVGRYGDRIRFMAEEIDDLELMREEIVFLMTLFIDYSSSQPTQQEPDMDAAIKRCTHFYIPDLAAISRSMHATEADRLIHVAFTRVTGDICKTLIHMHTVITAADSSIAADASFSQDDDVGQATTTAAATRQSRARKDALARTKSLARELVSTLNWAHFKQCRPGCGLSEVCIVPMWPMGTVDEYESPRCANQSDPGWAGGKRYWADPRPGPPTGTPVPDRQHGAERGGSHDDEGDIDGAHDQWSRELR</sequence>
<evidence type="ECO:0000313" key="3">
    <source>
        <dbReference type="EMBL" id="KAH7039765.1"/>
    </source>
</evidence>
<name>A0A9P9BVN9_9PEZI</name>
<dbReference type="InterPro" id="IPR038921">
    <property type="entry name" value="YOR389W-like"/>
</dbReference>
<dbReference type="PANTHER" id="PTHR35204:SF1">
    <property type="entry name" value="ENTEROTOXIN"/>
    <property type="match status" value="1"/>
</dbReference>
<feature type="region of interest" description="Disordered" evidence="1">
    <location>
        <begin position="563"/>
        <end position="624"/>
    </location>
</feature>
<accession>A0A9P9BVN9</accession>
<feature type="region of interest" description="Disordered" evidence="1">
    <location>
        <begin position="192"/>
        <end position="212"/>
    </location>
</feature>
<dbReference type="PANTHER" id="PTHR35204">
    <property type="entry name" value="YALI0A21131P"/>
    <property type="match status" value="1"/>
</dbReference>
<proteinExistence type="predicted"/>
<keyword evidence="2" id="KW-0732">Signal</keyword>
<dbReference type="RefSeq" id="XP_046017820.1">
    <property type="nucleotide sequence ID" value="XM_046152117.1"/>
</dbReference>
<organism evidence="3 4">
    <name type="scientific">Microdochium trichocladiopsis</name>
    <dbReference type="NCBI Taxonomy" id="1682393"/>
    <lineage>
        <taxon>Eukaryota</taxon>
        <taxon>Fungi</taxon>
        <taxon>Dikarya</taxon>
        <taxon>Ascomycota</taxon>
        <taxon>Pezizomycotina</taxon>
        <taxon>Sordariomycetes</taxon>
        <taxon>Xylariomycetidae</taxon>
        <taxon>Xylariales</taxon>
        <taxon>Microdochiaceae</taxon>
        <taxon>Microdochium</taxon>
    </lineage>
</organism>
<evidence type="ECO:0000256" key="1">
    <source>
        <dbReference type="SAM" id="MobiDB-lite"/>
    </source>
</evidence>
<keyword evidence="4" id="KW-1185">Reference proteome</keyword>
<reference evidence="3" key="1">
    <citation type="journal article" date="2021" name="Nat. Commun.">
        <title>Genetic determinants of endophytism in the Arabidopsis root mycobiome.</title>
        <authorList>
            <person name="Mesny F."/>
            <person name="Miyauchi S."/>
            <person name="Thiergart T."/>
            <person name="Pickel B."/>
            <person name="Atanasova L."/>
            <person name="Karlsson M."/>
            <person name="Huettel B."/>
            <person name="Barry K.W."/>
            <person name="Haridas S."/>
            <person name="Chen C."/>
            <person name="Bauer D."/>
            <person name="Andreopoulos W."/>
            <person name="Pangilinan J."/>
            <person name="LaButti K."/>
            <person name="Riley R."/>
            <person name="Lipzen A."/>
            <person name="Clum A."/>
            <person name="Drula E."/>
            <person name="Henrissat B."/>
            <person name="Kohler A."/>
            <person name="Grigoriev I.V."/>
            <person name="Martin F.M."/>
            <person name="Hacquard S."/>
        </authorList>
    </citation>
    <scope>NUCLEOTIDE SEQUENCE</scope>
    <source>
        <strain evidence="3">MPI-CAGE-CH-0230</strain>
    </source>
</reference>
<dbReference type="GeneID" id="70181663"/>
<dbReference type="AlphaFoldDB" id="A0A9P9BVN9"/>
<dbReference type="OrthoDB" id="10261782at2759"/>
<dbReference type="Proteomes" id="UP000756346">
    <property type="component" value="Unassembled WGS sequence"/>
</dbReference>
<dbReference type="EMBL" id="JAGTJQ010000001">
    <property type="protein sequence ID" value="KAH7039765.1"/>
    <property type="molecule type" value="Genomic_DNA"/>
</dbReference>
<feature type="compositionally biased region" description="Basic and acidic residues" evidence="1">
    <location>
        <begin position="595"/>
        <end position="624"/>
    </location>
</feature>
<evidence type="ECO:0000256" key="2">
    <source>
        <dbReference type="SAM" id="SignalP"/>
    </source>
</evidence>
<feature type="region of interest" description="Disordered" evidence="1">
    <location>
        <begin position="260"/>
        <end position="279"/>
    </location>
</feature>
<gene>
    <name evidence="3" type="ORF">B0I36DRAFT_309245</name>
</gene>
<feature type="signal peptide" evidence="2">
    <location>
        <begin position="1"/>
        <end position="22"/>
    </location>
</feature>